<feature type="transmembrane region" description="Helical" evidence="7">
    <location>
        <begin position="63"/>
        <end position="85"/>
    </location>
</feature>
<comment type="subcellular location">
    <subcellularLocation>
        <location evidence="1">Membrane</location>
        <topology evidence="1">Multi-pass membrane protein</topology>
    </subcellularLocation>
</comment>
<dbReference type="EMBL" id="CP060783">
    <property type="protein sequence ID" value="QNP49115.1"/>
    <property type="molecule type" value="Genomic_DNA"/>
</dbReference>
<protein>
    <submittedName>
        <fullName evidence="8">AI-2E family transporter</fullName>
    </submittedName>
</protein>
<dbReference type="Pfam" id="PF01594">
    <property type="entry name" value="AI-2E_transport"/>
    <property type="match status" value="1"/>
</dbReference>
<sequence>MKSQTLQQRTFLLILILVTLAFFGILWPYAFAVFWGVVLAILFAPLQKWLLQRMPKRKNTAALITLTICLILVILPLLLIITSLVSEAAVIYEHLRSGQLNVGSYLQTITNALPDWAMEMLDHFHLTSMAEIEERLSKFGAQASQFLATKAVDFGSNTLQFVVGFGVMLYLLFFLLRDGSALAARIRDAVPLDPVHKRKLAAKFTTVIRATVKGNIAVAAVQGSLGGLIFWILGIQGPVLWGVVMAFLSLLPAVGAALIWVPAAIYFFATGAIWQGVVMVAFCAGVIGSVDNILRPLLVGKDTKLPDYMVLISTLGGMAIFGISGFVIGPMVAALFNAVWDLFSPPAGSEDEEELAAHSPHPSTTTARDNDPRSSSLEDYSGSIPAALITLPHFWASVAWNCASSSGVVVQATEPAVS</sequence>
<keyword evidence="4 7" id="KW-1133">Transmembrane helix</keyword>
<name>A0A7H0GLE9_9BURK</name>
<keyword evidence="9" id="KW-1185">Reference proteome</keyword>
<feature type="region of interest" description="Disordered" evidence="6">
    <location>
        <begin position="350"/>
        <end position="378"/>
    </location>
</feature>
<dbReference type="AlphaFoldDB" id="A0A7H0GLE9"/>
<feature type="transmembrane region" description="Helical" evidence="7">
    <location>
        <begin position="216"/>
        <end position="233"/>
    </location>
</feature>
<evidence type="ECO:0000256" key="4">
    <source>
        <dbReference type="ARBA" id="ARBA00022989"/>
    </source>
</evidence>
<accession>A0A7H0GLE9</accession>
<evidence type="ECO:0000313" key="8">
    <source>
        <dbReference type="EMBL" id="QNP49115.1"/>
    </source>
</evidence>
<dbReference type="GO" id="GO:0016020">
    <property type="term" value="C:membrane"/>
    <property type="evidence" value="ECO:0007669"/>
    <property type="project" value="UniProtKB-SubCell"/>
</dbReference>
<feature type="transmembrane region" description="Helical" evidence="7">
    <location>
        <begin position="266"/>
        <end position="288"/>
    </location>
</feature>
<dbReference type="KEGG" id="daer:H9K75_02925"/>
<evidence type="ECO:0000256" key="3">
    <source>
        <dbReference type="ARBA" id="ARBA00022692"/>
    </source>
</evidence>
<feature type="transmembrane region" description="Helical" evidence="7">
    <location>
        <begin position="239"/>
        <end position="259"/>
    </location>
</feature>
<evidence type="ECO:0000256" key="1">
    <source>
        <dbReference type="ARBA" id="ARBA00004141"/>
    </source>
</evidence>
<evidence type="ECO:0000256" key="6">
    <source>
        <dbReference type="SAM" id="MobiDB-lite"/>
    </source>
</evidence>
<keyword evidence="3 7" id="KW-0812">Transmembrane</keyword>
<organism evidence="8 9">
    <name type="scientific">Diaphorobacter aerolatus</name>
    <dbReference type="NCBI Taxonomy" id="1288495"/>
    <lineage>
        <taxon>Bacteria</taxon>
        <taxon>Pseudomonadati</taxon>
        <taxon>Pseudomonadota</taxon>
        <taxon>Betaproteobacteria</taxon>
        <taxon>Burkholderiales</taxon>
        <taxon>Comamonadaceae</taxon>
        <taxon>Diaphorobacter</taxon>
    </lineage>
</organism>
<proteinExistence type="inferred from homology"/>
<feature type="transmembrane region" description="Helical" evidence="7">
    <location>
        <begin position="308"/>
        <end position="336"/>
    </location>
</feature>
<feature type="transmembrane region" description="Helical" evidence="7">
    <location>
        <begin position="10"/>
        <end position="27"/>
    </location>
</feature>
<dbReference type="InterPro" id="IPR002549">
    <property type="entry name" value="AI-2E-like"/>
</dbReference>
<feature type="transmembrane region" description="Helical" evidence="7">
    <location>
        <begin position="158"/>
        <end position="176"/>
    </location>
</feature>
<dbReference type="PANTHER" id="PTHR21716:SF4">
    <property type="entry name" value="TRANSMEMBRANE PROTEIN 245"/>
    <property type="match status" value="1"/>
</dbReference>
<gene>
    <name evidence="8" type="ORF">H9K75_02925</name>
</gene>
<evidence type="ECO:0000256" key="2">
    <source>
        <dbReference type="ARBA" id="ARBA00009773"/>
    </source>
</evidence>
<evidence type="ECO:0000256" key="7">
    <source>
        <dbReference type="SAM" id="Phobius"/>
    </source>
</evidence>
<feature type="compositionally biased region" description="Polar residues" evidence="6">
    <location>
        <begin position="361"/>
        <end position="378"/>
    </location>
</feature>
<keyword evidence="5 7" id="KW-0472">Membrane</keyword>
<dbReference type="PANTHER" id="PTHR21716">
    <property type="entry name" value="TRANSMEMBRANE PROTEIN"/>
    <property type="match status" value="1"/>
</dbReference>
<dbReference type="Proteomes" id="UP000516028">
    <property type="component" value="Chromosome"/>
</dbReference>
<evidence type="ECO:0000313" key="9">
    <source>
        <dbReference type="Proteomes" id="UP000516028"/>
    </source>
</evidence>
<reference evidence="8 9" key="1">
    <citation type="submission" date="2020-08" db="EMBL/GenBank/DDBJ databases">
        <title>Genome sequence of Diaphorobacter aerolatus KACC 16536T.</title>
        <authorList>
            <person name="Hyun D.-W."/>
            <person name="Bae J.-W."/>
        </authorList>
    </citation>
    <scope>NUCLEOTIDE SEQUENCE [LARGE SCALE GENOMIC DNA]</scope>
    <source>
        <strain evidence="8 9">KACC 16536</strain>
    </source>
</reference>
<comment type="similarity">
    <text evidence="2">Belongs to the autoinducer-2 exporter (AI-2E) (TC 2.A.86) family.</text>
</comment>
<evidence type="ECO:0000256" key="5">
    <source>
        <dbReference type="ARBA" id="ARBA00023136"/>
    </source>
</evidence>